<proteinExistence type="predicted"/>
<protein>
    <submittedName>
        <fullName evidence="1">Uncharacterized protein</fullName>
    </submittedName>
</protein>
<name>A0ABN6X6I3_9MICO</name>
<keyword evidence="2" id="KW-1185">Reference proteome</keyword>
<sequence>MQQPLQLQAVHDGEDARGCGRDRVDVGDALCGAQHLEGFADLTTQGRVALFEVRGEFTLLVGPSSREQDLLAAEFTVV</sequence>
<evidence type="ECO:0000313" key="2">
    <source>
        <dbReference type="Proteomes" id="UP001321543"/>
    </source>
</evidence>
<dbReference type="Proteomes" id="UP001321543">
    <property type="component" value="Chromosome"/>
</dbReference>
<gene>
    <name evidence="1" type="ORF">GCM10025863_23220</name>
</gene>
<dbReference type="EMBL" id="AP027728">
    <property type="protein sequence ID" value="BDZ39708.1"/>
    <property type="molecule type" value="Genomic_DNA"/>
</dbReference>
<reference evidence="2" key="1">
    <citation type="journal article" date="2019" name="Int. J. Syst. Evol. Microbiol.">
        <title>The Global Catalogue of Microorganisms (GCM) 10K type strain sequencing project: providing services to taxonomists for standard genome sequencing and annotation.</title>
        <authorList>
            <consortium name="The Broad Institute Genomics Platform"/>
            <consortium name="The Broad Institute Genome Sequencing Center for Infectious Disease"/>
            <person name="Wu L."/>
            <person name="Ma J."/>
        </authorList>
    </citation>
    <scope>NUCLEOTIDE SEQUENCE [LARGE SCALE GENOMIC DNA]</scope>
    <source>
        <strain evidence="2">NBRC 106310</strain>
    </source>
</reference>
<accession>A0ABN6X6I3</accession>
<evidence type="ECO:0000313" key="1">
    <source>
        <dbReference type="EMBL" id="BDZ39708.1"/>
    </source>
</evidence>
<organism evidence="1 2">
    <name type="scientific">Microbacterium suwonense</name>
    <dbReference type="NCBI Taxonomy" id="683047"/>
    <lineage>
        <taxon>Bacteria</taxon>
        <taxon>Bacillati</taxon>
        <taxon>Actinomycetota</taxon>
        <taxon>Actinomycetes</taxon>
        <taxon>Micrococcales</taxon>
        <taxon>Microbacteriaceae</taxon>
        <taxon>Microbacterium</taxon>
    </lineage>
</organism>